<evidence type="ECO:0000259" key="15">
    <source>
        <dbReference type="Pfam" id="PF02749"/>
    </source>
</evidence>
<evidence type="ECO:0000256" key="11">
    <source>
        <dbReference type="ARBA" id="ARBA00069173"/>
    </source>
</evidence>
<dbReference type="EMBL" id="CP044205">
    <property type="protein sequence ID" value="QFY41437.1"/>
    <property type="molecule type" value="Genomic_DNA"/>
</dbReference>
<feature type="domain" description="Quinolinate phosphoribosyl transferase N-terminal" evidence="15">
    <location>
        <begin position="27"/>
        <end position="111"/>
    </location>
</feature>
<feature type="binding site" evidence="13">
    <location>
        <position position="101"/>
    </location>
    <ligand>
        <name>substrate</name>
    </ligand>
</feature>
<organism evidence="16 17">
    <name type="scientific">Candidatus Methylospira mobilis</name>
    <dbReference type="NCBI Taxonomy" id="1808979"/>
    <lineage>
        <taxon>Bacteria</taxon>
        <taxon>Pseudomonadati</taxon>
        <taxon>Pseudomonadota</taxon>
        <taxon>Gammaproteobacteria</taxon>
        <taxon>Methylococcales</taxon>
        <taxon>Methylococcaceae</taxon>
        <taxon>Candidatus Methylospira</taxon>
    </lineage>
</organism>
<evidence type="ECO:0000256" key="3">
    <source>
        <dbReference type="ARBA" id="ARBA00009400"/>
    </source>
</evidence>
<dbReference type="CDD" id="cd01572">
    <property type="entry name" value="QPRTase"/>
    <property type="match status" value="1"/>
</dbReference>
<dbReference type="PIRSF" id="PIRSF006250">
    <property type="entry name" value="NadC_ModD"/>
    <property type="match status" value="1"/>
</dbReference>
<evidence type="ECO:0000256" key="9">
    <source>
        <dbReference type="ARBA" id="ARBA00033102"/>
    </source>
</evidence>
<evidence type="ECO:0000256" key="2">
    <source>
        <dbReference type="ARBA" id="ARBA00004893"/>
    </source>
</evidence>
<dbReference type="UniPathway" id="UPA00253">
    <property type="reaction ID" value="UER00331"/>
</dbReference>
<dbReference type="AlphaFoldDB" id="A0A5Q0BGY3"/>
<evidence type="ECO:0000256" key="8">
    <source>
        <dbReference type="ARBA" id="ARBA00022679"/>
    </source>
</evidence>
<dbReference type="Pfam" id="PF01729">
    <property type="entry name" value="QRPTase_C"/>
    <property type="match status" value="1"/>
</dbReference>
<comment type="catalytic activity">
    <reaction evidence="10">
        <text>nicotinate beta-D-ribonucleotide + CO2 + diphosphate = quinolinate + 5-phospho-alpha-D-ribose 1-diphosphate + 2 H(+)</text>
        <dbReference type="Rhea" id="RHEA:12733"/>
        <dbReference type="ChEBI" id="CHEBI:15378"/>
        <dbReference type="ChEBI" id="CHEBI:16526"/>
        <dbReference type="ChEBI" id="CHEBI:29959"/>
        <dbReference type="ChEBI" id="CHEBI:33019"/>
        <dbReference type="ChEBI" id="CHEBI:57502"/>
        <dbReference type="ChEBI" id="CHEBI:58017"/>
        <dbReference type="EC" id="2.4.2.19"/>
    </reaction>
</comment>
<feature type="binding site" evidence="13">
    <location>
        <begin position="262"/>
        <end position="264"/>
    </location>
    <ligand>
        <name>substrate</name>
    </ligand>
</feature>
<reference evidence="16 17" key="1">
    <citation type="submission" date="2019-09" db="EMBL/GenBank/DDBJ databases">
        <title>Ecophysiology of the spiral-shaped methanotroph Methylospira mobilis as revealed by the complete genome sequence.</title>
        <authorList>
            <person name="Oshkin I.Y."/>
            <person name="Dedysh S.N."/>
            <person name="Miroshnikov K."/>
            <person name="Danilova O.V."/>
            <person name="Hakobyan A."/>
            <person name="Liesack W."/>
        </authorList>
    </citation>
    <scope>NUCLEOTIDE SEQUENCE [LARGE SCALE GENOMIC DNA]</scope>
    <source>
        <strain evidence="16 17">Shm1</strain>
    </source>
</reference>
<dbReference type="Proteomes" id="UP000325755">
    <property type="component" value="Chromosome"/>
</dbReference>
<feature type="binding site" evidence="13">
    <location>
        <begin position="241"/>
        <end position="243"/>
    </location>
    <ligand>
        <name>substrate</name>
    </ligand>
</feature>
<evidence type="ECO:0000256" key="10">
    <source>
        <dbReference type="ARBA" id="ARBA00047445"/>
    </source>
</evidence>
<evidence type="ECO:0000256" key="12">
    <source>
        <dbReference type="PIRNR" id="PIRNR006250"/>
    </source>
</evidence>
<dbReference type="FunCoup" id="A0A5Q0BGY3">
    <property type="interactions" value="553"/>
</dbReference>
<evidence type="ECO:0000256" key="6">
    <source>
        <dbReference type="ARBA" id="ARBA00022642"/>
    </source>
</evidence>
<dbReference type="InterPro" id="IPR037128">
    <property type="entry name" value="Quinolinate_PRibosylTase_N_sf"/>
</dbReference>
<evidence type="ECO:0000256" key="4">
    <source>
        <dbReference type="ARBA" id="ARBA00011218"/>
    </source>
</evidence>
<evidence type="ECO:0000256" key="5">
    <source>
        <dbReference type="ARBA" id="ARBA00011944"/>
    </source>
</evidence>
<comment type="similarity">
    <text evidence="3 12">Belongs to the NadC/ModD family.</text>
</comment>
<feature type="binding site" evidence="13">
    <location>
        <position position="168"/>
    </location>
    <ligand>
        <name>substrate</name>
    </ligand>
</feature>
<dbReference type="GO" id="GO:0004514">
    <property type="term" value="F:nicotinate-nucleotide diphosphorylase (carboxylating) activity"/>
    <property type="evidence" value="ECO:0007669"/>
    <property type="project" value="UniProtKB-EC"/>
</dbReference>
<evidence type="ECO:0000259" key="14">
    <source>
        <dbReference type="Pfam" id="PF01729"/>
    </source>
</evidence>
<keyword evidence="17" id="KW-1185">Reference proteome</keyword>
<comment type="subunit">
    <text evidence="4">Hexamer formed by 3 homodimers.</text>
</comment>
<dbReference type="InterPro" id="IPR002638">
    <property type="entry name" value="Quinolinate_PRibosylTrfase_C"/>
</dbReference>
<dbReference type="SUPFAM" id="SSF54675">
    <property type="entry name" value="Nicotinate/Quinolinate PRTase N-terminal domain-like"/>
    <property type="match status" value="1"/>
</dbReference>
<dbReference type="Pfam" id="PF02749">
    <property type="entry name" value="QRPTase_N"/>
    <property type="match status" value="1"/>
</dbReference>
<dbReference type="RefSeq" id="WP_153247417.1">
    <property type="nucleotide sequence ID" value="NZ_CP044205.1"/>
</dbReference>
<feature type="domain" description="Quinolinate phosphoribosyl transferase C-terminal" evidence="14">
    <location>
        <begin position="114"/>
        <end position="277"/>
    </location>
</feature>
<evidence type="ECO:0000256" key="1">
    <source>
        <dbReference type="ARBA" id="ARBA00003237"/>
    </source>
</evidence>
<dbReference type="GO" id="GO:0034213">
    <property type="term" value="P:quinolinate catabolic process"/>
    <property type="evidence" value="ECO:0007669"/>
    <property type="project" value="TreeGrafter"/>
</dbReference>
<dbReference type="FunFam" id="3.90.1170.20:FF:000001">
    <property type="entry name" value="Nicotinate-nucleotide diphosphorylase (Carboxylating)"/>
    <property type="match status" value="1"/>
</dbReference>
<dbReference type="GO" id="GO:0005737">
    <property type="term" value="C:cytoplasm"/>
    <property type="evidence" value="ECO:0007669"/>
    <property type="project" value="TreeGrafter"/>
</dbReference>
<dbReference type="SUPFAM" id="SSF51690">
    <property type="entry name" value="Nicotinate/Quinolinate PRTase C-terminal domain-like"/>
    <property type="match status" value="1"/>
</dbReference>
<dbReference type="PANTHER" id="PTHR32179:SF3">
    <property type="entry name" value="NICOTINATE-NUCLEOTIDE PYROPHOSPHORYLASE [CARBOXYLATING]"/>
    <property type="match status" value="1"/>
</dbReference>
<dbReference type="Gene3D" id="3.20.20.70">
    <property type="entry name" value="Aldolase class I"/>
    <property type="match status" value="1"/>
</dbReference>
<dbReference type="GO" id="GO:0009435">
    <property type="term" value="P:NAD+ biosynthetic process"/>
    <property type="evidence" value="ECO:0007669"/>
    <property type="project" value="UniProtKB-UniPathway"/>
</dbReference>
<evidence type="ECO:0000256" key="13">
    <source>
        <dbReference type="PIRSR" id="PIRSR006250-1"/>
    </source>
</evidence>
<dbReference type="KEGG" id="mmob:F6R98_01370"/>
<dbReference type="EC" id="2.4.2.19" evidence="5"/>
<comment type="function">
    <text evidence="1">Involved in the catabolism of quinolinic acid (QA).</text>
</comment>
<dbReference type="InterPro" id="IPR036068">
    <property type="entry name" value="Nicotinate_pribotase-like_C"/>
</dbReference>
<feature type="binding site" evidence="13">
    <location>
        <begin position="134"/>
        <end position="136"/>
    </location>
    <ligand>
        <name>substrate</name>
    </ligand>
</feature>
<dbReference type="Gene3D" id="3.90.1170.20">
    <property type="entry name" value="Quinolinate phosphoribosyl transferase, N-terminal domain"/>
    <property type="match status" value="1"/>
</dbReference>
<accession>A0A5Q0BGY3</accession>
<dbReference type="InterPro" id="IPR022412">
    <property type="entry name" value="Quinolinate_PRibosylTrfase_N"/>
</dbReference>
<dbReference type="InterPro" id="IPR027277">
    <property type="entry name" value="NadC/ModD"/>
</dbReference>
<comment type="pathway">
    <text evidence="2">Cofactor biosynthesis; NAD(+) biosynthesis; nicotinate D-ribonucleotide from quinolinate: step 1/1.</text>
</comment>
<proteinExistence type="inferred from homology"/>
<evidence type="ECO:0000256" key="7">
    <source>
        <dbReference type="ARBA" id="ARBA00022676"/>
    </source>
</evidence>
<feature type="binding site" evidence="13">
    <location>
        <position position="158"/>
    </location>
    <ligand>
        <name>substrate</name>
    </ligand>
</feature>
<evidence type="ECO:0000313" key="16">
    <source>
        <dbReference type="EMBL" id="QFY41437.1"/>
    </source>
</evidence>
<protein>
    <recommendedName>
        <fullName evidence="11">Probable nicotinate-nucleotide pyrophosphorylase [carboxylating]</fullName>
        <ecNumber evidence="5">2.4.2.19</ecNumber>
    </recommendedName>
    <alternativeName>
        <fullName evidence="9">Quinolinate phosphoribosyltransferase [decarboxylating]</fullName>
    </alternativeName>
</protein>
<dbReference type="NCBIfam" id="TIGR00078">
    <property type="entry name" value="nadC"/>
    <property type="match status" value="1"/>
</dbReference>
<sequence length="282" mass="30204">MTEPFAIPSGLSGEVARFIAEDVGSGDLTALIIPEHQQATAGVITREEMVLCGQAWFDAVFACLDRHIVVDWLARDGEQLKAGATLCRLSGNARALLTGERAALNLLQTLSATATLARRYAQAVAGLNVKVLDTRKTLPGLRQAQKYAVRCGGCHNHRTGLYDGILIKENHILAAGSIARALDQARALNSGAPIEIEVETLDELDQALAANAERVLLDNFSLEQLNTAVTRNARRAQLEVSGNVGLENIRGIAETGVDFISIGALTKNVQAIDLSMRINLDS</sequence>
<feature type="binding site" evidence="13">
    <location>
        <position position="197"/>
    </location>
    <ligand>
        <name>substrate</name>
    </ligand>
</feature>
<keyword evidence="7 12" id="KW-0328">Glycosyltransferase</keyword>
<gene>
    <name evidence="16" type="primary">nadC</name>
    <name evidence="16" type="ORF">F6R98_01370</name>
</gene>
<dbReference type="InParanoid" id="A0A5Q0BGY3"/>
<dbReference type="FunFam" id="3.20.20.70:FF:000030">
    <property type="entry name" value="Nicotinate-nucleotide pyrophosphorylase, carboxylating"/>
    <property type="match status" value="1"/>
</dbReference>
<dbReference type="OrthoDB" id="9782546at2"/>
<keyword evidence="8 12" id="KW-0808">Transferase</keyword>
<name>A0A5Q0BGY3_9GAMM</name>
<dbReference type="InterPro" id="IPR004393">
    <property type="entry name" value="NadC"/>
</dbReference>
<dbReference type="PANTHER" id="PTHR32179">
    <property type="entry name" value="NICOTINATE-NUCLEOTIDE PYROPHOSPHORYLASE [CARBOXYLATING]"/>
    <property type="match status" value="1"/>
</dbReference>
<feature type="binding site" evidence="13">
    <location>
        <position position="218"/>
    </location>
    <ligand>
        <name>substrate</name>
    </ligand>
</feature>
<evidence type="ECO:0000313" key="17">
    <source>
        <dbReference type="Proteomes" id="UP000325755"/>
    </source>
</evidence>
<keyword evidence="6" id="KW-0662">Pyridine nucleotide biosynthesis</keyword>
<dbReference type="InterPro" id="IPR013785">
    <property type="entry name" value="Aldolase_TIM"/>
</dbReference>